<protein>
    <submittedName>
        <fullName evidence="1">Uncharacterized protein</fullName>
    </submittedName>
</protein>
<dbReference type="KEGG" id="nme:NMB1700"/>
<evidence type="ECO:0000313" key="2">
    <source>
        <dbReference type="Proteomes" id="UP000000425"/>
    </source>
</evidence>
<accession>Q9JY80</accession>
<dbReference type="STRING" id="122586.NMB1700"/>
<dbReference type="HOGENOM" id="CLU_2058864_0_0_4"/>
<dbReference type="InParanoid" id="Q9JY80"/>
<proteinExistence type="predicted"/>
<reference evidence="1 2" key="1">
    <citation type="journal article" date="2000" name="Science">
        <title>Complete genome sequence of Neisseria meningitidis serogroup B strain MC58.</title>
        <authorList>
            <person name="Tettelin H."/>
            <person name="Saunders N.J."/>
            <person name="Heidelberg J."/>
            <person name="Jeffries A.C."/>
            <person name="Nelson K.E."/>
            <person name="Eisen J.A."/>
            <person name="Ketchum K.A."/>
            <person name="Hood D.W."/>
            <person name="Peden J.F."/>
            <person name="Dodson R.J."/>
            <person name="Nelson W.C."/>
            <person name="Gwinn M.L."/>
            <person name="DeBoy R."/>
            <person name="Peterson J.D."/>
            <person name="Hickey E.K."/>
            <person name="Haft D.H."/>
            <person name="Salzberg S.L."/>
            <person name="White O."/>
            <person name="Fleischmann R.D."/>
            <person name="Dougherty B.A."/>
            <person name="Mason T."/>
            <person name="Ciecko A."/>
            <person name="Parksey D.S."/>
            <person name="Blair E."/>
            <person name="Cittone H."/>
            <person name="Clark E.B."/>
            <person name="Cotton M.D."/>
            <person name="Utterback T.R."/>
            <person name="Khouri H."/>
            <person name="Qin H."/>
            <person name="Vamathevan J."/>
            <person name="Gill J."/>
            <person name="Scarlato V."/>
            <person name="Masignani V."/>
            <person name="Pizza M."/>
            <person name="Grandi G."/>
            <person name="Sun L."/>
            <person name="Smith H.O."/>
            <person name="Fraser C.M."/>
            <person name="Moxon E.R."/>
            <person name="Rappuoli R."/>
            <person name="Venter J.C."/>
        </authorList>
    </citation>
    <scope>NUCLEOTIDE SEQUENCE [LARGE SCALE GENOMIC DNA]</scope>
    <source>
        <strain evidence="2">ATCC BAA-335 / MC58</strain>
    </source>
</reference>
<gene>
    <name evidence="1" type="ordered locus">NMB1700</name>
</gene>
<dbReference type="EMBL" id="AE002098">
    <property type="protein sequence ID" value="AAF42048.1"/>
    <property type="molecule type" value="Genomic_DNA"/>
</dbReference>
<dbReference type="Proteomes" id="UP000000425">
    <property type="component" value="Chromosome"/>
</dbReference>
<sequence>MGGGNVPSRVAYQTRRLTQTAALHSGQERQFRPDIGQTVGKIRTFRPFCPLGHIAHFAARNPPGGDVEVEPANNRRHSFFQKFTLCRILTKAYPPDNAEIQTHFCPLSPTTPPLGKPPELA</sequence>
<evidence type="ECO:0000313" key="1">
    <source>
        <dbReference type="EMBL" id="AAF42048.1"/>
    </source>
</evidence>
<dbReference type="AlphaFoldDB" id="Q9JY80"/>
<organism evidence="1 2">
    <name type="scientific">Neisseria meningitidis serogroup B (strain ATCC BAA-335 / MC58)</name>
    <dbReference type="NCBI Taxonomy" id="122586"/>
    <lineage>
        <taxon>Bacteria</taxon>
        <taxon>Pseudomonadati</taxon>
        <taxon>Pseudomonadota</taxon>
        <taxon>Betaproteobacteria</taxon>
        <taxon>Neisseriales</taxon>
        <taxon>Neisseriaceae</taxon>
        <taxon>Neisseria</taxon>
    </lineage>
</organism>
<dbReference type="PaxDb" id="122586-NMB1700"/>
<keyword evidence="2" id="KW-1185">Reference proteome</keyword>
<dbReference type="PIR" id="F81052">
    <property type="entry name" value="F81052"/>
</dbReference>
<name>Q9JY80_NEIMB</name>